<reference evidence="1 2" key="1">
    <citation type="submission" date="2019-06" db="EMBL/GenBank/DDBJ databases">
        <title>Sequencing the genomes of 1000 actinobacteria strains.</title>
        <authorList>
            <person name="Klenk H.-P."/>
        </authorList>
    </citation>
    <scope>NUCLEOTIDE SEQUENCE [LARGE SCALE GENOMIC DNA]</scope>
    <source>
        <strain evidence="1 2">DSM 44826</strain>
    </source>
</reference>
<dbReference type="OrthoDB" id="3661391at2"/>
<evidence type="ECO:0000313" key="2">
    <source>
        <dbReference type="Proteomes" id="UP000317940"/>
    </source>
</evidence>
<dbReference type="EMBL" id="VIWT01000001">
    <property type="protein sequence ID" value="TWF96245.1"/>
    <property type="molecule type" value="Genomic_DNA"/>
</dbReference>
<proteinExistence type="predicted"/>
<dbReference type="SUPFAM" id="SSF53756">
    <property type="entry name" value="UDP-Glycosyltransferase/glycogen phosphorylase"/>
    <property type="match status" value="1"/>
</dbReference>
<accession>A0A561UA56</accession>
<dbReference type="RefSeq" id="WP_145902629.1">
    <property type="nucleotide sequence ID" value="NZ_BAAAMZ010000020.1"/>
</dbReference>
<dbReference type="Proteomes" id="UP000317940">
    <property type="component" value="Unassembled WGS sequence"/>
</dbReference>
<protein>
    <recommendedName>
        <fullName evidence="3">Translation initiation factor 2</fullName>
    </recommendedName>
</protein>
<organism evidence="1 2">
    <name type="scientific">Kitasatospora viridis</name>
    <dbReference type="NCBI Taxonomy" id="281105"/>
    <lineage>
        <taxon>Bacteria</taxon>
        <taxon>Bacillati</taxon>
        <taxon>Actinomycetota</taxon>
        <taxon>Actinomycetes</taxon>
        <taxon>Kitasatosporales</taxon>
        <taxon>Streptomycetaceae</taxon>
        <taxon>Kitasatospora</taxon>
    </lineage>
</organism>
<gene>
    <name evidence="1" type="ORF">FHX73_119</name>
</gene>
<evidence type="ECO:0008006" key="3">
    <source>
        <dbReference type="Google" id="ProtNLM"/>
    </source>
</evidence>
<comment type="caution">
    <text evidence="1">The sequence shown here is derived from an EMBL/GenBank/DDBJ whole genome shotgun (WGS) entry which is preliminary data.</text>
</comment>
<evidence type="ECO:0000313" key="1">
    <source>
        <dbReference type="EMBL" id="TWF96245.1"/>
    </source>
</evidence>
<sequence>MPHTGRGEPESEQRTVLLAVRSAGALNRVLDVLPVFAGDRRIACRVTLVPGSEFGVEALAAVERAGVRVLTWAQALAGAHHLVLSASPKGALRALSGPRVLVPHGAGFNKSIPDEGSPDTPSGLDPHFLLDDGEPLAALHGLAHANQLDRLAEYCPPAADRAAVVGDPTLDRVLASLPYREAHRSVLGTGGRRLVVLTSTWGAESLLARRPELPRELLAVLPHDAYQVGLVLHPNAYSTVGSFDLSRRLAPALAAGLVLAEPHEEWAALLVAADAVVTDHGSTALYAAAAGCLVVNAYDGGAELLPGSPMAALLDGAPRLAGPAGLPEALAAGTDGDDGRKLARAAFELPGESLPRLRRELYRLLGLRPPAVPLEARPFPSPAAPRPGPAALAVRALVDGDQVTVERFPADTPEPAHHLAAEHPQAGPRALQSAAVLWRRARTAPPAPHSSSWTAAGWTGRMLAEHPACVTAAVVLDAGRCLLRHRSTGPWSVRIAPCRADGRVLRADPAAVLSAVHAWLATAPAAPPREAELRCQAGPFTVRVELARPTPAELEQEI</sequence>
<dbReference type="AlphaFoldDB" id="A0A561UA56"/>
<keyword evidence="2" id="KW-1185">Reference proteome</keyword>
<name>A0A561UA56_9ACTN</name>